<protein>
    <submittedName>
        <fullName evidence="1">Uncharacterized protein</fullName>
    </submittedName>
</protein>
<reference evidence="2" key="1">
    <citation type="journal article" date="2023" name="Front. Plant Sci.">
        <title>Chromosomal-level genome assembly of Melastoma candidum provides insights into trichome evolution.</title>
        <authorList>
            <person name="Zhong Y."/>
            <person name="Wu W."/>
            <person name="Sun C."/>
            <person name="Zou P."/>
            <person name="Liu Y."/>
            <person name="Dai S."/>
            <person name="Zhou R."/>
        </authorList>
    </citation>
    <scope>NUCLEOTIDE SEQUENCE [LARGE SCALE GENOMIC DNA]</scope>
</reference>
<proteinExistence type="predicted"/>
<name>A0ACB9S454_9MYRT</name>
<keyword evidence="2" id="KW-1185">Reference proteome</keyword>
<organism evidence="1 2">
    <name type="scientific">Melastoma candidum</name>
    <dbReference type="NCBI Taxonomy" id="119954"/>
    <lineage>
        <taxon>Eukaryota</taxon>
        <taxon>Viridiplantae</taxon>
        <taxon>Streptophyta</taxon>
        <taxon>Embryophyta</taxon>
        <taxon>Tracheophyta</taxon>
        <taxon>Spermatophyta</taxon>
        <taxon>Magnoliopsida</taxon>
        <taxon>eudicotyledons</taxon>
        <taxon>Gunneridae</taxon>
        <taxon>Pentapetalae</taxon>
        <taxon>rosids</taxon>
        <taxon>malvids</taxon>
        <taxon>Myrtales</taxon>
        <taxon>Melastomataceae</taxon>
        <taxon>Melastomatoideae</taxon>
        <taxon>Melastomateae</taxon>
        <taxon>Melastoma</taxon>
    </lineage>
</organism>
<accession>A0ACB9S454</accession>
<dbReference type="EMBL" id="CM042881">
    <property type="protein sequence ID" value="KAI4385715.1"/>
    <property type="molecule type" value="Genomic_DNA"/>
</dbReference>
<sequence>MFYQDKRKRLNRKLKERERDERLSVACQGQNQDENIVEEKDISAPDHELLSVEKSEAAEDVSQNRLAEDEAVIPQKETVVREQVNEEKSVKEKPTAGRPSSSRVAYTKSSIPLKAEQRSSFAIDISPSRKGHLIGQPRNDVSSSATSSSLVNLASKTESSRDVTKSVPSQVLGLSRPSSAPLILAPRAQLENDAAYISSQSLPTSQVMVPPGNEGAERTMMRLGRGFYGDLVGCFAFRCLRYPNTLDTVVLLLLPSLDLLIGELLRFFLSDILRGAPGEARHWDHLLGGSQATVISKTVQLHKSLPDSEIRKLWLGRTADDIPKEGEMTFRKKEREPRSIHDKLKVKPAVYVKEEGSNDCGSGRVGGAHTFTFRELAAATKNFRADYLLGD</sequence>
<evidence type="ECO:0000313" key="2">
    <source>
        <dbReference type="Proteomes" id="UP001057402"/>
    </source>
</evidence>
<dbReference type="Proteomes" id="UP001057402">
    <property type="component" value="Chromosome 2"/>
</dbReference>
<comment type="caution">
    <text evidence="1">The sequence shown here is derived from an EMBL/GenBank/DDBJ whole genome shotgun (WGS) entry which is preliminary data.</text>
</comment>
<evidence type="ECO:0000313" key="1">
    <source>
        <dbReference type="EMBL" id="KAI4385715.1"/>
    </source>
</evidence>
<gene>
    <name evidence="1" type="ORF">MLD38_003710</name>
</gene>